<evidence type="ECO:0000313" key="2">
    <source>
        <dbReference type="EMBL" id="GAA0174477.1"/>
    </source>
</evidence>
<gene>
    <name evidence="2" type="ORF">LIER_27862</name>
</gene>
<comment type="caution">
    <text evidence="2">The sequence shown here is derived from an EMBL/GenBank/DDBJ whole genome shotgun (WGS) entry which is preliminary data.</text>
</comment>
<accession>A0AAV3RJJ6</accession>
<dbReference type="InterPro" id="IPR007321">
    <property type="entry name" value="Transposase_28"/>
</dbReference>
<proteinExistence type="predicted"/>
<evidence type="ECO:0000313" key="3">
    <source>
        <dbReference type="Proteomes" id="UP001454036"/>
    </source>
</evidence>
<name>A0AAV3RJJ6_LITER</name>
<reference evidence="2 3" key="1">
    <citation type="submission" date="2024-01" db="EMBL/GenBank/DDBJ databases">
        <title>The complete chloroplast genome sequence of Lithospermum erythrorhizon: insights into the phylogenetic relationship among Boraginaceae species and the maternal lineages of purple gromwells.</title>
        <authorList>
            <person name="Okada T."/>
            <person name="Watanabe K."/>
        </authorList>
    </citation>
    <scope>NUCLEOTIDE SEQUENCE [LARGE SCALE GENOMIC DNA]</scope>
</reference>
<protein>
    <recommendedName>
        <fullName evidence="1">Transposase (putative) gypsy type domain-containing protein</fullName>
    </recommendedName>
</protein>
<evidence type="ECO:0000259" key="1">
    <source>
        <dbReference type="Pfam" id="PF04195"/>
    </source>
</evidence>
<organism evidence="2 3">
    <name type="scientific">Lithospermum erythrorhizon</name>
    <name type="common">Purple gromwell</name>
    <name type="synonym">Lithospermum officinale var. erythrorhizon</name>
    <dbReference type="NCBI Taxonomy" id="34254"/>
    <lineage>
        <taxon>Eukaryota</taxon>
        <taxon>Viridiplantae</taxon>
        <taxon>Streptophyta</taxon>
        <taxon>Embryophyta</taxon>
        <taxon>Tracheophyta</taxon>
        <taxon>Spermatophyta</taxon>
        <taxon>Magnoliopsida</taxon>
        <taxon>eudicotyledons</taxon>
        <taxon>Gunneridae</taxon>
        <taxon>Pentapetalae</taxon>
        <taxon>asterids</taxon>
        <taxon>lamiids</taxon>
        <taxon>Boraginales</taxon>
        <taxon>Boraginaceae</taxon>
        <taxon>Boraginoideae</taxon>
        <taxon>Lithospermeae</taxon>
        <taxon>Lithospermum</taxon>
    </lineage>
</organism>
<keyword evidence="3" id="KW-1185">Reference proteome</keyword>
<dbReference type="Proteomes" id="UP001454036">
    <property type="component" value="Unassembled WGS sequence"/>
</dbReference>
<sequence>MVRADLQRCGNELSERDLVDLRSRYDILPSEVLRRPKPTNHANTPPPGLRTFFVVALDNGIRLPVHPYIGEVLSMAGIGPAQLTPNMWISIIGFYSACLLAGVTPSGEFFLTFFS</sequence>
<dbReference type="EMBL" id="BAABME010009096">
    <property type="protein sequence ID" value="GAA0174477.1"/>
    <property type="molecule type" value="Genomic_DNA"/>
</dbReference>
<dbReference type="AlphaFoldDB" id="A0AAV3RJJ6"/>
<feature type="domain" description="Transposase (putative) gypsy type" evidence="1">
    <location>
        <begin position="53"/>
        <end position="115"/>
    </location>
</feature>
<dbReference type="Pfam" id="PF04195">
    <property type="entry name" value="Transposase_28"/>
    <property type="match status" value="1"/>
</dbReference>